<name>A0AAE1TJN5_9FABA</name>
<evidence type="ECO:0000313" key="2">
    <source>
        <dbReference type="Proteomes" id="UP001293593"/>
    </source>
</evidence>
<gene>
    <name evidence="1" type="ORF">QN277_002520</name>
</gene>
<comment type="caution">
    <text evidence="1">The sequence shown here is derived from an EMBL/GenBank/DDBJ whole genome shotgun (WGS) entry which is preliminary data.</text>
</comment>
<dbReference type="EMBL" id="JAWXYG010000001">
    <property type="protein sequence ID" value="KAK4285889.1"/>
    <property type="molecule type" value="Genomic_DNA"/>
</dbReference>
<dbReference type="GO" id="GO:0006950">
    <property type="term" value="P:response to stress"/>
    <property type="evidence" value="ECO:0007669"/>
    <property type="project" value="TreeGrafter"/>
</dbReference>
<dbReference type="InterPro" id="IPR053273">
    <property type="entry name" value="CST_Regulator"/>
</dbReference>
<accession>A0AAE1TJN5</accession>
<keyword evidence="2" id="KW-1185">Reference proteome</keyword>
<dbReference type="GO" id="GO:0061908">
    <property type="term" value="C:phagophore"/>
    <property type="evidence" value="ECO:0007669"/>
    <property type="project" value="TreeGrafter"/>
</dbReference>
<dbReference type="PANTHER" id="PTHR34659:SF1">
    <property type="entry name" value="PROTEIN EGT2"/>
    <property type="match status" value="1"/>
</dbReference>
<organism evidence="1 2">
    <name type="scientific">Acacia crassicarpa</name>
    <name type="common">northern wattle</name>
    <dbReference type="NCBI Taxonomy" id="499986"/>
    <lineage>
        <taxon>Eukaryota</taxon>
        <taxon>Viridiplantae</taxon>
        <taxon>Streptophyta</taxon>
        <taxon>Embryophyta</taxon>
        <taxon>Tracheophyta</taxon>
        <taxon>Spermatophyta</taxon>
        <taxon>Magnoliopsida</taxon>
        <taxon>eudicotyledons</taxon>
        <taxon>Gunneridae</taxon>
        <taxon>Pentapetalae</taxon>
        <taxon>rosids</taxon>
        <taxon>fabids</taxon>
        <taxon>Fabales</taxon>
        <taxon>Fabaceae</taxon>
        <taxon>Caesalpinioideae</taxon>
        <taxon>mimosoid clade</taxon>
        <taxon>Acacieae</taxon>
        <taxon>Acacia</taxon>
    </lineage>
</organism>
<dbReference type="Proteomes" id="UP001293593">
    <property type="component" value="Unassembled WGS sequence"/>
</dbReference>
<dbReference type="GO" id="GO:0005776">
    <property type="term" value="C:autophagosome"/>
    <property type="evidence" value="ECO:0007669"/>
    <property type="project" value="TreeGrafter"/>
</dbReference>
<dbReference type="PANTHER" id="PTHR34659">
    <property type="entry name" value="BNAA05G11610D PROTEIN"/>
    <property type="match status" value="1"/>
</dbReference>
<dbReference type="AlphaFoldDB" id="A0AAE1TJN5"/>
<evidence type="ECO:0000313" key="1">
    <source>
        <dbReference type="EMBL" id="KAK4285889.1"/>
    </source>
</evidence>
<reference evidence="1" key="1">
    <citation type="submission" date="2023-10" db="EMBL/GenBank/DDBJ databases">
        <title>Chromosome-level genome of the transformable northern wattle, Acacia crassicarpa.</title>
        <authorList>
            <person name="Massaro I."/>
            <person name="Sinha N.R."/>
            <person name="Poethig S."/>
            <person name="Leichty A.R."/>
        </authorList>
    </citation>
    <scope>NUCLEOTIDE SEQUENCE</scope>
    <source>
        <strain evidence="1">Acra3RX</strain>
        <tissue evidence="1">Leaf</tissue>
    </source>
</reference>
<protein>
    <submittedName>
        <fullName evidence="1">Uncharacterized protein</fullName>
    </submittedName>
</protein>
<sequence>MGFKFKGMQWVGDIYQKFEEACQEDAVKHLGNRVQNVGDSVKRFCSGVVQEVLPLSPWDSADSPLESVAAVTKNKERVKENPVNNTIESFHDSDANNLPNNRHAQASIGHDLVYQVNDRILSNSCAADSFTTRKEVGEIDSCKENTVDVAGRSIDSSMVIASCATAPDVGVAGEFMTSQAGLLSCGSNNSMESNEGETSVVNEVMPLDNLSGTRIKHGQITSAQERPITPVSESDMEDIQLNDDVKLDESCLSKDNKEDIKLSDNVKLNKTCISVDHMDMELHAASSTVRRLRSYKQRIKEAIGRKKRLVKEYEQLAIWYGDSDMEFSEGTSRSSTTSLDSKNLQMQQNLPETEWELL</sequence>
<proteinExistence type="predicted"/>